<dbReference type="CDD" id="cd16917">
    <property type="entry name" value="HATPase_UhpB-NarQ-NarX-like"/>
    <property type="match status" value="1"/>
</dbReference>
<reference evidence="12 13" key="1">
    <citation type="submission" date="2020-02" db="EMBL/GenBank/DDBJ databases">
        <title>Characterization of phylogenetic diversity of novel bifidobacterial species isolated in Czech ZOOs.</title>
        <authorList>
            <person name="Lugli G.A."/>
            <person name="Vera N.B."/>
            <person name="Ventura M."/>
        </authorList>
    </citation>
    <scope>NUCLEOTIDE SEQUENCE [LARGE SCALE GENOMIC DNA]</scope>
    <source>
        <strain evidence="12 13">DSM 109959</strain>
    </source>
</reference>
<comment type="caution">
    <text evidence="12">The sequence shown here is derived from an EMBL/GenBank/DDBJ whole genome shotgun (WGS) entry which is preliminary data.</text>
</comment>
<evidence type="ECO:0000256" key="9">
    <source>
        <dbReference type="SAM" id="Phobius"/>
    </source>
</evidence>
<name>A0A7Y0HWN5_9BIFI</name>
<dbReference type="Pfam" id="PF07730">
    <property type="entry name" value="HisKA_3"/>
    <property type="match status" value="1"/>
</dbReference>
<accession>A0A7Y0HWN5</accession>
<keyword evidence="4" id="KW-0808">Transferase</keyword>
<dbReference type="Gene3D" id="1.20.5.1930">
    <property type="match status" value="1"/>
</dbReference>
<comment type="catalytic activity">
    <reaction evidence="1">
        <text>ATP + protein L-histidine = ADP + protein N-phospho-L-histidine.</text>
        <dbReference type="EC" id="2.7.13.3"/>
    </reaction>
</comment>
<dbReference type="Pfam" id="PF02518">
    <property type="entry name" value="HATPase_c"/>
    <property type="match status" value="1"/>
</dbReference>
<evidence type="ECO:0000256" key="1">
    <source>
        <dbReference type="ARBA" id="ARBA00000085"/>
    </source>
</evidence>
<dbReference type="InterPro" id="IPR050482">
    <property type="entry name" value="Sensor_HK_TwoCompSys"/>
</dbReference>
<keyword evidence="7" id="KW-0067">ATP-binding</keyword>
<dbReference type="InterPro" id="IPR003594">
    <property type="entry name" value="HATPase_dom"/>
</dbReference>
<evidence type="ECO:0000313" key="12">
    <source>
        <dbReference type="EMBL" id="NMM97833.1"/>
    </source>
</evidence>
<keyword evidence="6 12" id="KW-0418">Kinase</keyword>
<evidence type="ECO:0000256" key="6">
    <source>
        <dbReference type="ARBA" id="ARBA00022777"/>
    </source>
</evidence>
<dbReference type="GO" id="GO:0016020">
    <property type="term" value="C:membrane"/>
    <property type="evidence" value="ECO:0007669"/>
    <property type="project" value="InterPro"/>
</dbReference>
<evidence type="ECO:0000256" key="2">
    <source>
        <dbReference type="ARBA" id="ARBA00012438"/>
    </source>
</evidence>
<protein>
    <recommendedName>
        <fullName evidence="2">histidine kinase</fullName>
        <ecNumber evidence="2">2.7.13.3</ecNumber>
    </recommendedName>
</protein>
<dbReference type="Gene3D" id="3.30.565.10">
    <property type="entry name" value="Histidine kinase-like ATPase, C-terminal domain"/>
    <property type="match status" value="1"/>
</dbReference>
<keyword evidence="9" id="KW-0472">Membrane</keyword>
<evidence type="ECO:0000256" key="4">
    <source>
        <dbReference type="ARBA" id="ARBA00022679"/>
    </source>
</evidence>
<feature type="transmembrane region" description="Helical" evidence="9">
    <location>
        <begin position="37"/>
        <end position="56"/>
    </location>
</feature>
<sequence>MRTMAEKGLMVAISMMLLFAVKSTVLGVNASRSVPSAEIIAGMLLVLSATGLFDWLRQATWAWIPVAGYALMTLALPHWIVFLPVIAYDAARLPSTRMISVSSSSMPQLHRFSSKTGRTMPTEDSSIFLPYCITVSRWIWLIPLAAAWLLPAIAVGRANYDLTGITLIAGIASLSFALGGRSAKEDEERHQLRALQDRTREASRSNRVRLADMDEERAQSVRMATLGERTRIAREIHDNVGHLLTRAIMQTQAGLTVADATGDAMASQHFGALSETLDDAMMMVRRSVHDLEDDGTDFTAQIEAAVRSFNGISPGFIVELENDIASAPAPVSRCCSTVIREALSNVVHHSQARTAQVTLRDFPAFWQLVVQDPGPAIPQQQTNSRNSSVLSRGMGLADIESRVRAIGGTSSCGPYRQGWRVFVSVPKRQWNRSVKEAA</sequence>
<keyword evidence="5" id="KW-0547">Nucleotide-binding</keyword>
<dbReference type="InterPro" id="IPR036890">
    <property type="entry name" value="HATPase_C_sf"/>
</dbReference>
<keyword evidence="3" id="KW-0597">Phosphoprotein</keyword>
<dbReference type="RefSeq" id="WP_169240642.1">
    <property type="nucleotide sequence ID" value="NZ_JAAIIG010000003.1"/>
</dbReference>
<dbReference type="EMBL" id="JAAIIG010000003">
    <property type="protein sequence ID" value="NMM97833.1"/>
    <property type="molecule type" value="Genomic_DNA"/>
</dbReference>
<dbReference type="Proteomes" id="UP000543419">
    <property type="component" value="Unassembled WGS sequence"/>
</dbReference>
<feature type="domain" description="Signal transduction histidine kinase subgroup 3 dimerisation and phosphoacceptor" evidence="11">
    <location>
        <begin position="228"/>
        <end position="293"/>
    </location>
</feature>
<keyword evidence="9" id="KW-1133">Transmembrane helix</keyword>
<feature type="domain" description="Histidine kinase/HSP90-like ATPase" evidence="10">
    <location>
        <begin position="337"/>
        <end position="428"/>
    </location>
</feature>
<keyword evidence="9" id="KW-0812">Transmembrane</keyword>
<evidence type="ECO:0000256" key="7">
    <source>
        <dbReference type="ARBA" id="ARBA00022840"/>
    </source>
</evidence>
<dbReference type="GO" id="GO:0005524">
    <property type="term" value="F:ATP binding"/>
    <property type="evidence" value="ECO:0007669"/>
    <property type="project" value="UniProtKB-KW"/>
</dbReference>
<keyword evidence="8" id="KW-0902">Two-component regulatory system</keyword>
<feature type="transmembrane region" description="Helical" evidence="9">
    <location>
        <begin position="128"/>
        <end position="150"/>
    </location>
</feature>
<feature type="transmembrane region" description="Helical" evidence="9">
    <location>
        <begin position="68"/>
        <end position="88"/>
    </location>
</feature>
<evidence type="ECO:0000313" key="13">
    <source>
        <dbReference type="Proteomes" id="UP000543419"/>
    </source>
</evidence>
<organism evidence="12 13">
    <name type="scientific">Bifidobacterium olomucense</name>
    <dbReference type="NCBI Taxonomy" id="2675324"/>
    <lineage>
        <taxon>Bacteria</taxon>
        <taxon>Bacillati</taxon>
        <taxon>Actinomycetota</taxon>
        <taxon>Actinomycetes</taxon>
        <taxon>Bifidobacteriales</taxon>
        <taxon>Bifidobacteriaceae</taxon>
        <taxon>Bifidobacterium</taxon>
    </lineage>
</organism>
<dbReference type="PANTHER" id="PTHR24421:SF10">
    <property type="entry name" value="NITRATE_NITRITE SENSOR PROTEIN NARQ"/>
    <property type="match status" value="1"/>
</dbReference>
<dbReference type="GO" id="GO:0000155">
    <property type="term" value="F:phosphorelay sensor kinase activity"/>
    <property type="evidence" value="ECO:0007669"/>
    <property type="project" value="InterPro"/>
</dbReference>
<keyword evidence="13" id="KW-1185">Reference proteome</keyword>
<evidence type="ECO:0000256" key="8">
    <source>
        <dbReference type="ARBA" id="ARBA00023012"/>
    </source>
</evidence>
<proteinExistence type="predicted"/>
<dbReference type="EC" id="2.7.13.3" evidence="2"/>
<dbReference type="GO" id="GO:0046983">
    <property type="term" value="F:protein dimerization activity"/>
    <property type="evidence" value="ECO:0007669"/>
    <property type="project" value="InterPro"/>
</dbReference>
<evidence type="ECO:0000256" key="3">
    <source>
        <dbReference type="ARBA" id="ARBA00022553"/>
    </source>
</evidence>
<evidence type="ECO:0000256" key="5">
    <source>
        <dbReference type="ARBA" id="ARBA00022741"/>
    </source>
</evidence>
<dbReference type="AlphaFoldDB" id="A0A7Y0HWN5"/>
<evidence type="ECO:0000259" key="10">
    <source>
        <dbReference type="Pfam" id="PF02518"/>
    </source>
</evidence>
<dbReference type="InterPro" id="IPR011712">
    <property type="entry name" value="Sig_transdc_His_kin_sub3_dim/P"/>
</dbReference>
<dbReference type="PANTHER" id="PTHR24421">
    <property type="entry name" value="NITRATE/NITRITE SENSOR PROTEIN NARX-RELATED"/>
    <property type="match status" value="1"/>
</dbReference>
<dbReference type="SUPFAM" id="SSF55874">
    <property type="entry name" value="ATPase domain of HSP90 chaperone/DNA topoisomerase II/histidine kinase"/>
    <property type="match status" value="1"/>
</dbReference>
<gene>
    <name evidence="12" type="ORF">G1C97_0782</name>
</gene>
<evidence type="ECO:0000259" key="11">
    <source>
        <dbReference type="Pfam" id="PF07730"/>
    </source>
</evidence>